<reference evidence="7 8" key="1">
    <citation type="submission" date="2014-04" db="EMBL/GenBank/DDBJ databases">
        <authorList>
            <person name="Hornung B.V."/>
        </authorList>
    </citation>
    <scope>NUCLEOTIDE SEQUENCE [LARGE SCALE GENOMIC DNA]</scope>
    <source>
        <strain evidence="7 8">CRIB</strain>
    </source>
</reference>
<evidence type="ECO:0000256" key="2">
    <source>
        <dbReference type="ARBA" id="ARBA00023015"/>
    </source>
</evidence>
<dbReference type="PANTHER" id="PTHR43133:SF8">
    <property type="entry name" value="RNA POLYMERASE SIGMA FACTOR HI_1459-RELATED"/>
    <property type="match status" value="1"/>
</dbReference>
<organism evidence="7 8">
    <name type="scientific">Romboutsia ilealis</name>
    <dbReference type="NCBI Taxonomy" id="1115758"/>
    <lineage>
        <taxon>Bacteria</taxon>
        <taxon>Bacillati</taxon>
        <taxon>Bacillota</taxon>
        <taxon>Clostridia</taxon>
        <taxon>Peptostreptococcales</taxon>
        <taxon>Peptostreptococcaceae</taxon>
        <taxon>Romboutsia</taxon>
    </lineage>
</organism>
<keyword evidence="2" id="KW-0805">Transcription regulation</keyword>
<protein>
    <submittedName>
        <fullName evidence="7">RNA polymerase sigma-70 factor</fullName>
    </submittedName>
</protein>
<evidence type="ECO:0000256" key="1">
    <source>
        <dbReference type="ARBA" id="ARBA00010641"/>
    </source>
</evidence>
<evidence type="ECO:0000259" key="6">
    <source>
        <dbReference type="Pfam" id="PF04542"/>
    </source>
</evidence>
<keyword evidence="3" id="KW-0731">Sigma factor</keyword>
<dbReference type="Gene3D" id="1.10.10.10">
    <property type="entry name" value="Winged helix-like DNA-binding domain superfamily/Winged helix DNA-binding domain"/>
    <property type="match status" value="1"/>
</dbReference>
<dbReference type="GO" id="GO:0003677">
    <property type="term" value="F:DNA binding"/>
    <property type="evidence" value="ECO:0007669"/>
    <property type="project" value="UniProtKB-KW"/>
</dbReference>
<dbReference type="PANTHER" id="PTHR43133">
    <property type="entry name" value="RNA POLYMERASE ECF-TYPE SIGMA FACTO"/>
    <property type="match status" value="1"/>
</dbReference>
<dbReference type="EMBL" id="LN555523">
    <property type="protein sequence ID" value="CED93354.1"/>
    <property type="molecule type" value="Genomic_DNA"/>
</dbReference>
<dbReference type="InterPro" id="IPR013325">
    <property type="entry name" value="RNA_pol_sigma_r2"/>
</dbReference>
<dbReference type="InterPro" id="IPR039425">
    <property type="entry name" value="RNA_pol_sigma-70-like"/>
</dbReference>
<dbReference type="NCBIfam" id="TIGR02937">
    <property type="entry name" value="sigma70-ECF"/>
    <property type="match status" value="1"/>
</dbReference>
<dbReference type="AlphaFoldDB" id="A0A1V1I1S6"/>
<dbReference type="SUPFAM" id="SSF88659">
    <property type="entry name" value="Sigma3 and sigma4 domains of RNA polymerase sigma factors"/>
    <property type="match status" value="1"/>
</dbReference>
<evidence type="ECO:0000256" key="3">
    <source>
        <dbReference type="ARBA" id="ARBA00023082"/>
    </source>
</evidence>
<dbReference type="GO" id="GO:0016987">
    <property type="term" value="F:sigma factor activity"/>
    <property type="evidence" value="ECO:0007669"/>
    <property type="project" value="UniProtKB-KW"/>
</dbReference>
<dbReference type="Proteomes" id="UP000245622">
    <property type="component" value="Chromosome 1"/>
</dbReference>
<proteinExistence type="inferred from homology"/>
<accession>A0A1V1I1S6</accession>
<sequence length="186" mass="22175">MENKIIKLIKKKDHRGIDYIVDLYSDKISYIVNSILNGYSNKEDIEECISDVFISVYNDIHTYDNKKGKFETFVFIKAKYIALDYKRKIIKKKEYEKIKEDRLLKINENIVYESAEKEVIKKEKLKDIANFINNFKEPDKTYFYLKYFINMESKEIAKRYNTTVSSVENRLYRCRLALKKIIGGGV</sequence>
<dbReference type="KEGG" id="ril:CRIB_601"/>
<keyword evidence="5" id="KW-0804">Transcription</keyword>
<dbReference type="GeneID" id="82204786"/>
<evidence type="ECO:0000256" key="4">
    <source>
        <dbReference type="ARBA" id="ARBA00023125"/>
    </source>
</evidence>
<evidence type="ECO:0000256" key="5">
    <source>
        <dbReference type="ARBA" id="ARBA00023163"/>
    </source>
</evidence>
<evidence type="ECO:0000313" key="7">
    <source>
        <dbReference type="EMBL" id="CED93354.1"/>
    </source>
</evidence>
<name>A0A1V1I1S6_9FIRM</name>
<dbReference type="InterPro" id="IPR014284">
    <property type="entry name" value="RNA_pol_sigma-70_dom"/>
</dbReference>
<feature type="domain" description="RNA polymerase sigma-70 region 2" evidence="6">
    <location>
        <begin position="26"/>
        <end position="88"/>
    </location>
</feature>
<keyword evidence="8" id="KW-1185">Reference proteome</keyword>
<dbReference type="InterPro" id="IPR036388">
    <property type="entry name" value="WH-like_DNA-bd_sf"/>
</dbReference>
<dbReference type="InterPro" id="IPR013324">
    <property type="entry name" value="RNA_pol_sigma_r3/r4-like"/>
</dbReference>
<keyword evidence="4" id="KW-0238">DNA-binding</keyword>
<dbReference type="RefSeq" id="WP_180703081.1">
    <property type="nucleotide sequence ID" value="NZ_CAPEHT010000018.1"/>
</dbReference>
<dbReference type="InterPro" id="IPR007627">
    <property type="entry name" value="RNA_pol_sigma70_r2"/>
</dbReference>
<dbReference type="GO" id="GO:0006352">
    <property type="term" value="P:DNA-templated transcription initiation"/>
    <property type="evidence" value="ECO:0007669"/>
    <property type="project" value="InterPro"/>
</dbReference>
<dbReference type="SUPFAM" id="SSF88946">
    <property type="entry name" value="Sigma2 domain of RNA polymerase sigma factors"/>
    <property type="match status" value="1"/>
</dbReference>
<dbReference type="Pfam" id="PF04542">
    <property type="entry name" value="Sigma70_r2"/>
    <property type="match status" value="1"/>
</dbReference>
<evidence type="ECO:0000313" key="8">
    <source>
        <dbReference type="Proteomes" id="UP000245622"/>
    </source>
</evidence>
<gene>
    <name evidence="7" type="ORF">CRIB_601</name>
</gene>
<dbReference type="Gene3D" id="1.10.1740.10">
    <property type="match status" value="1"/>
</dbReference>
<comment type="similarity">
    <text evidence="1">Belongs to the sigma-70 factor family. ECF subfamily.</text>
</comment>